<reference evidence="4 5" key="1">
    <citation type="submission" date="2019-02" db="EMBL/GenBank/DDBJ databases">
        <title>Closed genome of Sporomusa termitida DSM 4440.</title>
        <authorList>
            <person name="Poehlein A."/>
            <person name="Daniel R."/>
        </authorList>
    </citation>
    <scope>NUCLEOTIDE SEQUENCE [LARGE SCALE GENOMIC DNA]</scope>
    <source>
        <strain evidence="4 5">DSM 4440</strain>
    </source>
</reference>
<dbReference type="GO" id="GO:0102710">
    <property type="term" value="F:D-inositol-3-phosphate glycosyltransferase activity"/>
    <property type="evidence" value="ECO:0007669"/>
    <property type="project" value="UniProtKB-EC"/>
</dbReference>
<dbReference type="EC" id="2.4.1.250" evidence="4"/>
<keyword evidence="1 4" id="KW-0808">Transferase</keyword>
<dbReference type="InterPro" id="IPR001296">
    <property type="entry name" value="Glyco_trans_1"/>
</dbReference>
<name>A0A517DXH1_9FIRM</name>
<dbReference type="InterPro" id="IPR028098">
    <property type="entry name" value="Glyco_trans_4-like_N"/>
</dbReference>
<dbReference type="OrthoDB" id="9797829at2"/>
<feature type="domain" description="Glycosyltransferase subfamily 4-like N-terminal" evidence="3">
    <location>
        <begin position="16"/>
        <end position="171"/>
    </location>
</feature>
<evidence type="ECO:0000259" key="2">
    <source>
        <dbReference type="Pfam" id="PF00534"/>
    </source>
</evidence>
<dbReference type="Pfam" id="PF13439">
    <property type="entry name" value="Glyco_transf_4"/>
    <property type="match status" value="1"/>
</dbReference>
<dbReference type="Proteomes" id="UP000320776">
    <property type="component" value="Chromosome"/>
</dbReference>
<protein>
    <submittedName>
        <fullName evidence="4">D-inositol-3-phosphate glycosyltransferase</fullName>
        <ecNumber evidence="4">2.4.1.250</ecNumber>
    </submittedName>
</protein>
<dbReference type="AlphaFoldDB" id="A0A517DXH1"/>
<keyword evidence="5" id="KW-1185">Reference proteome</keyword>
<dbReference type="Pfam" id="PF00534">
    <property type="entry name" value="Glycos_transf_1"/>
    <property type="match status" value="1"/>
</dbReference>
<dbReference type="PANTHER" id="PTHR46401">
    <property type="entry name" value="GLYCOSYLTRANSFERASE WBBK-RELATED"/>
    <property type="match status" value="1"/>
</dbReference>
<evidence type="ECO:0000313" key="5">
    <source>
        <dbReference type="Proteomes" id="UP000320776"/>
    </source>
</evidence>
<sequence length="378" mass="43015">MRVLIDGQVLMGNKTGIGFYCHNLIRGLYQLDGSHEFITVYNKFKPRKQKYVIGEERYIRYPYSYLREIMKGRFLYSIPLERFMGDFDIYHGTNYSILPTKRAKTVLTVCDLVFKKYPETVAVRNLRFLSYFVEKYTICATKLITISESTKKDVVDFFGIDPDKIHVTPLAADKFFRVISPEDSYFAEVRAKYQLPDRFILYVGTLEPRKNLQRLISAFAKTFKRTGCEHKLVLAGGNGWMYDGIFKLVQELGLEDKVIFTGYVDACDLPHLYNLADAFAYVSLYEGFGLPPLEAMQCGIPVLASNVSSIPEVVGEAAILINPLDTEAIADGLEQLLSDTSLYANLKAKGLERAATFQWRQTAQQTLDCYLAAINADR</sequence>
<dbReference type="GO" id="GO:0009103">
    <property type="term" value="P:lipopolysaccharide biosynthetic process"/>
    <property type="evidence" value="ECO:0007669"/>
    <property type="project" value="TreeGrafter"/>
</dbReference>
<dbReference type="FunFam" id="3.40.50.2000:FF:000119">
    <property type="entry name" value="Glycosyl transferase group 1"/>
    <property type="match status" value="1"/>
</dbReference>
<dbReference type="Gene3D" id="3.40.50.2000">
    <property type="entry name" value="Glycogen Phosphorylase B"/>
    <property type="match status" value="2"/>
</dbReference>
<evidence type="ECO:0000259" key="3">
    <source>
        <dbReference type="Pfam" id="PF13439"/>
    </source>
</evidence>
<evidence type="ECO:0000313" key="4">
    <source>
        <dbReference type="EMBL" id="QDR82042.1"/>
    </source>
</evidence>
<keyword evidence="4" id="KW-0328">Glycosyltransferase</keyword>
<dbReference type="SUPFAM" id="SSF53756">
    <property type="entry name" value="UDP-Glycosyltransferase/glycogen phosphorylase"/>
    <property type="match status" value="1"/>
</dbReference>
<proteinExistence type="predicted"/>
<evidence type="ECO:0000256" key="1">
    <source>
        <dbReference type="ARBA" id="ARBA00022679"/>
    </source>
</evidence>
<dbReference type="PANTHER" id="PTHR46401:SF2">
    <property type="entry name" value="GLYCOSYLTRANSFERASE WBBK-RELATED"/>
    <property type="match status" value="1"/>
</dbReference>
<feature type="domain" description="Glycosyl transferase family 1" evidence="2">
    <location>
        <begin position="196"/>
        <end position="350"/>
    </location>
</feature>
<dbReference type="CDD" id="cd03809">
    <property type="entry name" value="GT4_MtfB-like"/>
    <property type="match status" value="1"/>
</dbReference>
<dbReference type="EMBL" id="CP036259">
    <property type="protein sequence ID" value="QDR82042.1"/>
    <property type="molecule type" value="Genomic_DNA"/>
</dbReference>
<gene>
    <name evidence="4" type="primary">mshA_2</name>
    <name evidence="4" type="ORF">SPTER_34630</name>
</gene>
<dbReference type="KEGG" id="sted:SPTER_34630"/>
<organism evidence="4 5">
    <name type="scientific">Sporomusa termitida</name>
    <dbReference type="NCBI Taxonomy" id="2377"/>
    <lineage>
        <taxon>Bacteria</taxon>
        <taxon>Bacillati</taxon>
        <taxon>Bacillota</taxon>
        <taxon>Negativicutes</taxon>
        <taxon>Selenomonadales</taxon>
        <taxon>Sporomusaceae</taxon>
        <taxon>Sporomusa</taxon>
    </lineage>
</organism>
<accession>A0A517DXH1</accession>
<dbReference type="RefSeq" id="WP_144351468.1">
    <property type="nucleotide sequence ID" value="NZ_CP036259.1"/>
</dbReference>